<evidence type="ECO:0000256" key="8">
    <source>
        <dbReference type="ARBA" id="ARBA00023136"/>
    </source>
</evidence>
<organism evidence="13 14">
    <name type="scientific">Dermatophagoides pteronyssinus</name>
    <name type="common">European house dust mite</name>
    <dbReference type="NCBI Taxonomy" id="6956"/>
    <lineage>
        <taxon>Eukaryota</taxon>
        <taxon>Metazoa</taxon>
        <taxon>Ecdysozoa</taxon>
        <taxon>Arthropoda</taxon>
        <taxon>Chelicerata</taxon>
        <taxon>Arachnida</taxon>
        <taxon>Acari</taxon>
        <taxon>Acariformes</taxon>
        <taxon>Sarcoptiformes</taxon>
        <taxon>Astigmata</taxon>
        <taxon>Psoroptidia</taxon>
        <taxon>Analgoidea</taxon>
        <taxon>Pyroglyphidae</taxon>
        <taxon>Dermatophagoidinae</taxon>
        <taxon>Dermatophagoides</taxon>
    </lineage>
</organism>
<keyword evidence="9" id="KW-0325">Glycoprotein</keyword>
<dbReference type="Pfam" id="PF18266">
    <property type="entry name" value="Ncstrn_small"/>
    <property type="match status" value="1"/>
</dbReference>
<dbReference type="InterPro" id="IPR008710">
    <property type="entry name" value="Nicastrin"/>
</dbReference>
<dbReference type="PANTHER" id="PTHR21092">
    <property type="entry name" value="NICASTRIN"/>
    <property type="match status" value="1"/>
</dbReference>
<name>A0ABQ8IYI5_DERPT</name>
<evidence type="ECO:0000256" key="11">
    <source>
        <dbReference type="SAM" id="SignalP"/>
    </source>
</evidence>
<keyword evidence="4 10" id="KW-0812">Transmembrane</keyword>
<reference evidence="13 14" key="2">
    <citation type="journal article" date="2022" name="Mol. Biol. Evol.">
        <title>Comparative Genomics Reveals Insights into the Divergent Evolution of Astigmatic Mites and Household Pest Adaptations.</title>
        <authorList>
            <person name="Xiong Q."/>
            <person name="Wan A.T."/>
            <person name="Liu X."/>
            <person name="Fung C.S."/>
            <person name="Xiao X."/>
            <person name="Malainual N."/>
            <person name="Hou J."/>
            <person name="Wang L."/>
            <person name="Wang M."/>
            <person name="Yang K.Y."/>
            <person name="Cui Y."/>
            <person name="Leung E.L."/>
            <person name="Nong W."/>
            <person name="Shin S.K."/>
            <person name="Au S.W."/>
            <person name="Jeong K.Y."/>
            <person name="Chew F.T."/>
            <person name="Hui J.H."/>
            <person name="Leung T.F."/>
            <person name="Tungtrongchitr A."/>
            <person name="Zhong N."/>
            <person name="Liu Z."/>
            <person name="Tsui S.K."/>
        </authorList>
    </citation>
    <scope>NUCLEOTIDE SEQUENCE [LARGE SCALE GENOMIC DNA]</scope>
    <source>
        <strain evidence="13">Derp</strain>
    </source>
</reference>
<evidence type="ECO:0000256" key="4">
    <source>
        <dbReference type="ARBA" id="ARBA00022692"/>
    </source>
</evidence>
<evidence type="ECO:0000256" key="1">
    <source>
        <dbReference type="ARBA" id="ARBA00004479"/>
    </source>
</evidence>
<evidence type="ECO:0000256" key="9">
    <source>
        <dbReference type="ARBA" id="ARBA00023180"/>
    </source>
</evidence>
<gene>
    <name evidence="13" type="ORF">DERP_012626</name>
</gene>
<comment type="caution">
    <text evidence="13">The sequence shown here is derived from an EMBL/GenBank/DDBJ whole genome shotgun (WGS) entry which is preliminary data.</text>
</comment>
<evidence type="ECO:0000313" key="14">
    <source>
        <dbReference type="Proteomes" id="UP000887458"/>
    </source>
</evidence>
<feature type="domain" description="Nicastrin small lobe" evidence="12">
    <location>
        <begin position="54"/>
        <end position="228"/>
    </location>
</feature>
<comment type="subcellular location">
    <subcellularLocation>
        <location evidence="1">Membrane</location>
        <topology evidence="1">Single-pass type I membrane protein</topology>
    </subcellularLocation>
</comment>
<keyword evidence="14" id="KW-1185">Reference proteome</keyword>
<evidence type="ECO:0000256" key="7">
    <source>
        <dbReference type="ARBA" id="ARBA00022989"/>
    </source>
</evidence>
<dbReference type="SUPFAM" id="SSF53187">
    <property type="entry name" value="Zn-dependent exopeptidases"/>
    <property type="match status" value="1"/>
</dbReference>
<protein>
    <recommendedName>
        <fullName evidence="3">Nicastrin</fullName>
    </recommendedName>
</protein>
<keyword evidence="7 10" id="KW-1133">Transmembrane helix</keyword>
<dbReference type="InterPro" id="IPR041084">
    <property type="entry name" value="Ncstrn_small"/>
</dbReference>
<dbReference type="PANTHER" id="PTHR21092:SF0">
    <property type="entry name" value="NICASTRIN"/>
    <property type="match status" value="1"/>
</dbReference>
<dbReference type="Pfam" id="PF05450">
    <property type="entry name" value="Nicastrin"/>
    <property type="match status" value="1"/>
</dbReference>
<dbReference type="EMBL" id="NJHN03000098">
    <property type="protein sequence ID" value="KAH9415330.1"/>
    <property type="molecule type" value="Genomic_DNA"/>
</dbReference>
<feature type="chain" id="PRO_5046538200" description="Nicastrin" evidence="11">
    <location>
        <begin position="23"/>
        <end position="829"/>
    </location>
</feature>
<evidence type="ECO:0000256" key="2">
    <source>
        <dbReference type="ARBA" id="ARBA00007717"/>
    </source>
</evidence>
<evidence type="ECO:0000313" key="13">
    <source>
        <dbReference type="EMBL" id="KAH9415330.1"/>
    </source>
</evidence>
<reference evidence="13 14" key="1">
    <citation type="journal article" date="2018" name="J. Allergy Clin. Immunol.">
        <title>High-quality assembly of Dermatophagoides pteronyssinus genome and transcriptome reveals a wide range of novel allergens.</title>
        <authorList>
            <person name="Liu X.Y."/>
            <person name="Yang K.Y."/>
            <person name="Wang M.Q."/>
            <person name="Kwok J.S."/>
            <person name="Zeng X."/>
            <person name="Yang Z."/>
            <person name="Xiao X.J."/>
            <person name="Lau C.P."/>
            <person name="Li Y."/>
            <person name="Huang Z.M."/>
            <person name="Ba J.G."/>
            <person name="Yim A.K."/>
            <person name="Ouyang C.Y."/>
            <person name="Ngai S.M."/>
            <person name="Chan T.F."/>
            <person name="Leung E.L."/>
            <person name="Liu L."/>
            <person name="Liu Z.G."/>
            <person name="Tsui S.K."/>
        </authorList>
    </citation>
    <scope>NUCLEOTIDE SEQUENCE [LARGE SCALE GENOMIC DNA]</scope>
    <source>
        <strain evidence="13">Derp</strain>
    </source>
</reference>
<feature type="signal peptide" evidence="11">
    <location>
        <begin position="1"/>
        <end position="22"/>
    </location>
</feature>
<evidence type="ECO:0000256" key="3">
    <source>
        <dbReference type="ARBA" id="ARBA00015303"/>
    </source>
</evidence>
<dbReference type="Gene3D" id="3.40.630.10">
    <property type="entry name" value="Zn peptidases"/>
    <property type="match status" value="1"/>
</dbReference>
<evidence type="ECO:0000256" key="5">
    <source>
        <dbReference type="ARBA" id="ARBA00022729"/>
    </source>
</evidence>
<evidence type="ECO:0000259" key="12">
    <source>
        <dbReference type="Pfam" id="PF18266"/>
    </source>
</evidence>
<accession>A0ABQ8IYI5</accession>
<evidence type="ECO:0000256" key="10">
    <source>
        <dbReference type="SAM" id="Phobius"/>
    </source>
</evidence>
<sequence>MNLCIIFTGKILLLLIITTTSSVDSLLFNRFKGKSIDQLIYNRFESTKSDISFCIRRFNLTHSTGCSSKQDGNNGHPYQIFNHLDMETKVLIEKYKKYGPLILIINIQDFYSIDKLRQYRYQLIKWITGVILIEISDQSSMNSSSSSYRSYSQESHCPNIGYGIQLKKHYGNKTHTNNDNDDEQKCSPEIPEPNPYENYSKISWPFPFFFVRNKTAIKEFQKCQQKSNCRLQLLSFMYGTINSQRCLKRSQNAMDMVESSYCKLIRARNLLASLFPVYENQSIYENRSILLLTARLDSFTMFDSYSPGADSVYSAFIVMIAIISTLNKNQHLLQTNRTGNQIKNILYAFFDGESFGHIGSNSWIFYNNFMDDPSAYGSILTSKIKLKSIKQVIELNQLIGDSQQQQSGQQYWIHSDDSMNDNNEPTIAEKFLKFCKRNKFLMANNRPLPSSSTAKQFRRYDTEIDALLLAGYGSEIRNPYFHSLFDSGHYYNLDIIVERLTKISDLVVNFLFEILAEQEYSKYQLKTDRNLIHQLVDCLIGLSSICDLFDSNLKLFDVQYEFTAPIQRETDMMMNTIETRSTHIKQRIQFNIDVRRSLQIILFYANSRLKNCSSISSTIMDENGFTVIPLGYNQTYFDGDYHSNDYRYSQCLLSQTVMEVTESTYAEYIGKGLLLLADDQEMLRQQMNHLMMTTSVDFSTWTESNYHKNFAYRPVIRIFFEQSFWLKILSFFLGSLFTSFSIWLIKLIEENSEYFFNQQQQQSNNDGRSYITTVVGGSTGNTTTTTTATVTNKSNEFRTLSSTMSSVKCEKHHIQKLMNLHNNHDDDDE</sequence>
<proteinExistence type="inferred from homology"/>
<dbReference type="Proteomes" id="UP000887458">
    <property type="component" value="Unassembled WGS sequence"/>
</dbReference>
<keyword evidence="8 10" id="KW-0472">Membrane</keyword>
<feature type="transmembrane region" description="Helical" evidence="10">
    <location>
        <begin position="724"/>
        <end position="745"/>
    </location>
</feature>
<keyword evidence="6" id="KW-0914">Notch signaling pathway</keyword>
<keyword evidence="5 11" id="KW-0732">Signal</keyword>
<comment type="similarity">
    <text evidence="2">Belongs to the nicastrin family.</text>
</comment>
<evidence type="ECO:0000256" key="6">
    <source>
        <dbReference type="ARBA" id="ARBA00022976"/>
    </source>
</evidence>